<proteinExistence type="predicted"/>
<dbReference type="EMBL" id="LR215729">
    <property type="protein sequence ID" value="VEV99442.1"/>
    <property type="molecule type" value="Genomic_DNA"/>
</dbReference>
<sequence>MLMPSRRLRGRMDVRTEARRMGLFMQLSRQEWPYWLENKPLDSCPQYHRSRLRGRREHWCFWQDGAGNWLNQWREPCADPALAAALAELPADVYKAEANAQMVGICWGEAGKPGDLEKIATFLKAHA</sequence>
<protein>
    <submittedName>
        <fullName evidence="1">Uncharacterized protein</fullName>
    </submittedName>
</protein>
<accession>A0A653EA04</accession>
<gene>
    <name evidence="1" type="ORF">PMYSY11_4399</name>
</gene>
<name>A0A653EA04_9PSED</name>
<organism evidence="1">
    <name type="scientific">Pseudomonas marincola</name>
    <dbReference type="NCBI Taxonomy" id="437900"/>
    <lineage>
        <taxon>Bacteria</taxon>
        <taxon>Pseudomonadati</taxon>
        <taxon>Pseudomonadota</taxon>
        <taxon>Gammaproteobacteria</taxon>
        <taxon>Pseudomonadales</taxon>
        <taxon>Pseudomonadaceae</taxon>
        <taxon>Pseudomonas</taxon>
    </lineage>
</organism>
<dbReference type="AlphaFoldDB" id="A0A653EA04"/>
<evidence type="ECO:0000313" key="1">
    <source>
        <dbReference type="EMBL" id="VEV99442.1"/>
    </source>
</evidence>
<reference evidence="1" key="1">
    <citation type="submission" date="2019-02" db="EMBL/GenBank/DDBJ databases">
        <authorList>
            <consortium name="Genoscope - CEA"/>
            <person name="William W."/>
        </authorList>
    </citation>
    <scope>NUCLEOTIDE SEQUENCE [LARGE SCALE GENOMIC DNA]</scope>
    <source>
        <strain evidence="1">YSy11</strain>
    </source>
</reference>